<feature type="compositionally biased region" description="Basic residues" evidence="13">
    <location>
        <begin position="396"/>
        <end position="420"/>
    </location>
</feature>
<evidence type="ECO:0000256" key="12">
    <source>
        <dbReference type="ARBA" id="ARBA00023285"/>
    </source>
</evidence>
<feature type="signal peptide" evidence="15">
    <location>
        <begin position="1"/>
        <end position="22"/>
    </location>
</feature>
<keyword evidence="12" id="KW-0170">Cobalt</keyword>
<evidence type="ECO:0000256" key="4">
    <source>
        <dbReference type="ARBA" id="ARBA00022448"/>
    </source>
</evidence>
<evidence type="ECO:0000256" key="3">
    <source>
        <dbReference type="ARBA" id="ARBA00022426"/>
    </source>
</evidence>
<organism evidence="16 17">
    <name type="scientific">Nonomuraea purpurea</name>
    <dbReference type="NCBI Taxonomy" id="1849276"/>
    <lineage>
        <taxon>Bacteria</taxon>
        <taxon>Bacillati</taxon>
        <taxon>Actinomycetota</taxon>
        <taxon>Actinomycetes</taxon>
        <taxon>Streptosporangiales</taxon>
        <taxon>Streptosporangiaceae</taxon>
        <taxon>Nonomuraea</taxon>
    </lineage>
</organism>
<dbReference type="Pfam" id="PF03824">
    <property type="entry name" value="NicO"/>
    <property type="match status" value="1"/>
</dbReference>
<keyword evidence="11 14" id="KW-0472">Membrane</keyword>
<keyword evidence="7 14" id="KW-0812">Transmembrane</keyword>
<keyword evidence="9" id="KW-0406">Ion transport</keyword>
<evidence type="ECO:0000256" key="11">
    <source>
        <dbReference type="ARBA" id="ARBA00023136"/>
    </source>
</evidence>
<feature type="compositionally biased region" description="Polar residues" evidence="13">
    <location>
        <begin position="180"/>
        <end position="192"/>
    </location>
</feature>
<evidence type="ECO:0000256" key="5">
    <source>
        <dbReference type="ARBA" id="ARBA00022475"/>
    </source>
</evidence>
<dbReference type="InterPro" id="IPR011541">
    <property type="entry name" value="Ni/Co_transpt_high_affinity"/>
</dbReference>
<feature type="transmembrane region" description="Helical" evidence="14">
    <location>
        <begin position="263"/>
        <end position="282"/>
    </location>
</feature>
<evidence type="ECO:0000256" key="14">
    <source>
        <dbReference type="SAM" id="Phobius"/>
    </source>
</evidence>
<feature type="region of interest" description="Disordered" evidence="13">
    <location>
        <begin position="174"/>
        <end position="221"/>
    </location>
</feature>
<feature type="region of interest" description="Disordered" evidence="13">
    <location>
        <begin position="385"/>
        <end position="430"/>
    </location>
</feature>
<evidence type="ECO:0000256" key="8">
    <source>
        <dbReference type="ARBA" id="ARBA00022989"/>
    </source>
</evidence>
<evidence type="ECO:0000256" key="6">
    <source>
        <dbReference type="ARBA" id="ARBA00022596"/>
    </source>
</evidence>
<comment type="subcellular location">
    <subcellularLocation>
        <location evidence="2">Cell membrane</location>
        <topology evidence="2">Multi-pass membrane protein</topology>
    </subcellularLocation>
</comment>
<feature type="transmembrane region" description="Helical" evidence="14">
    <location>
        <begin position="466"/>
        <end position="491"/>
    </location>
</feature>
<accession>A0ABV8GNE5</accession>
<name>A0ABV8GNE5_9ACTN</name>
<evidence type="ECO:0000256" key="1">
    <source>
        <dbReference type="ARBA" id="ARBA00002510"/>
    </source>
</evidence>
<evidence type="ECO:0000313" key="16">
    <source>
        <dbReference type="EMBL" id="MFC4015453.1"/>
    </source>
</evidence>
<protein>
    <submittedName>
        <fullName evidence="16">High-affinity nickel-transporter</fullName>
    </submittedName>
</protein>
<comment type="function">
    <text evidence="1">Efflux system for nickel and cobalt.</text>
</comment>
<dbReference type="RefSeq" id="WP_379535268.1">
    <property type="nucleotide sequence ID" value="NZ_JBHSBI010000045.1"/>
</dbReference>
<feature type="transmembrane region" description="Helical" evidence="14">
    <location>
        <begin position="437"/>
        <end position="460"/>
    </location>
</feature>
<evidence type="ECO:0000256" key="15">
    <source>
        <dbReference type="SAM" id="SignalP"/>
    </source>
</evidence>
<feature type="chain" id="PRO_5047460363" evidence="15">
    <location>
        <begin position="23"/>
        <end position="538"/>
    </location>
</feature>
<feature type="transmembrane region" description="Helical" evidence="14">
    <location>
        <begin position="336"/>
        <end position="357"/>
    </location>
</feature>
<evidence type="ECO:0000256" key="2">
    <source>
        <dbReference type="ARBA" id="ARBA00004651"/>
    </source>
</evidence>
<feature type="compositionally biased region" description="Basic and acidic residues" evidence="13">
    <location>
        <begin position="385"/>
        <end position="395"/>
    </location>
</feature>
<feature type="transmembrane region" description="Helical" evidence="14">
    <location>
        <begin position="303"/>
        <end position="330"/>
    </location>
</feature>
<proteinExistence type="predicted"/>
<dbReference type="PANTHER" id="PTHR40659:SF1">
    <property type="entry name" value="NICKEL_COBALT EFFLUX SYSTEM RCNA"/>
    <property type="match status" value="1"/>
</dbReference>
<gene>
    <name evidence="16" type="ORF">ACFOY2_50160</name>
</gene>
<keyword evidence="10" id="KW-0921">Nickel transport</keyword>
<keyword evidence="6" id="KW-0533">Nickel</keyword>
<evidence type="ECO:0000256" key="10">
    <source>
        <dbReference type="ARBA" id="ARBA00023112"/>
    </source>
</evidence>
<evidence type="ECO:0000256" key="9">
    <source>
        <dbReference type="ARBA" id="ARBA00023065"/>
    </source>
</evidence>
<keyword evidence="5" id="KW-1003">Cell membrane</keyword>
<dbReference type="EMBL" id="JBHSBI010000045">
    <property type="protein sequence ID" value="MFC4015453.1"/>
    <property type="molecule type" value="Genomic_DNA"/>
</dbReference>
<evidence type="ECO:0000313" key="17">
    <source>
        <dbReference type="Proteomes" id="UP001595851"/>
    </source>
</evidence>
<keyword evidence="3" id="KW-0171">Cobalt transport</keyword>
<comment type="caution">
    <text evidence="16">The sequence shown here is derived from an EMBL/GenBank/DDBJ whole genome shotgun (WGS) entry which is preliminary data.</text>
</comment>
<dbReference type="InterPro" id="IPR051224">
    <property type="entry name" value="NiCoT_RcnA"/>
</dbReference>
<sequence length="538" mass="54379">MKRLVSVAAGLLMSLLVGTVLAGAAQAHPLGDFTVNHYNGLRIAPAHVGNLAIVDLAELPTLQAKPQVNAGYAAGRCAALAAAQQLKVAGEVVPWRVTSSELAYAPGQGGLQTSRLTCWLVAEVRPSGAVEFADGFEQDRIGWREITAVGDGVRLTRSSVPATSVSRELRAYPNDLLTDPLNQRTATMTVGSTPAPGETTDNTNTGSLGPSGLGSDGLGSGGVGSGKLGSGGLGVGGPVGDALAALDRTFMGLVGSDSLTAPLGLLAVGLAVALGAGHALIPGHGKTIMAAYLAGRRGRPRDALVVGATVTATHTVGVLVVGLLLSAFTALAGESVLAWLGVASGAMIAVIGLRLLLNARPNHSHEHEHGHGHSHKHGNLHEHENLHEHGHDHGHGHGHGNRHGHGHGHGHGRGNGRGHGRGNGNGDHWREGKRAGLVGLGVAGGLVPSPSALVVLLGAIALGRTWFGVALVTAYGVGMAATLTVTGLLLVKLVDRLDRRACAGRRLAARVSGLAPMGTAAMVVLLGAGLALRAAAAL</sequence>
<reference evidence="17" key="1">
    <citation type="journal article" date="2019" name="Int. J. Syst. Evol. Microbiol.">
        <title>The Global Catalogue of Microorganisms (GCM) 10K type strain sequencing project: providing services to taxonomists for standard genome sequencing and annotation.</title>
        <authorList>
            <consortium name="The Broad Institute Genomics Platform"/>
            <consortium name="The Broad Institute Genome Sequencing Center for Infectious Disease"/>
            <person name="Wu L."/>
            <person name="Ma J."/>
        </authorList>
    </citation>
    <scope>NUCLEOTIDE SEQUENCE [LARGE SCALE GENOMIC DNA]</scope>
    <source>
        <strain evidence="17">TBRC 1276</strain>
    </source>
</reference>
<keyword evidence="15" id="KW-0732">Signal</keyword>
<evidence type="ECO:0000256" key="7">
    <source>
        <dbReference type="ARBA" id="ARBA00022692"/>
    </source>
</evidence>
<keyword evidence="8 14" id="KW-1133">Transmembrane helix</keyword>
<feature type="transmembrane region" description="Helical" evidence="14">
    <location>
        <begin position="511"/>
        <end position="532"/>
    </location>
</feature>
<dbReference type="Proteomes" id="UP001595851">
    <property type="component" value="Unassembled WGS sequence"/>
</dbReference>
<feature type="compositionally biased region" description="Gly residues" evidence="13">
    <location>
        <begin position="209"/>
        <end position="221"/>
    </location>
</feature>
<dbReference type="PANTHER" id="PTHR40659">
    <property type="entry name" value="NICKEL/COBALT EFFLUX SYSTEM RCNA"/>
    <property type="match status" value="1"/>
</dbReference>
<evidence type="ECO:0000256" key="13">
    <source>
        <dbReference type="SAM" id="MobiDB-lite"/>
    </source>
</evidence>
<keyword evidence="17" id="KW-1185">Reference proteome</keyword>
<keyword evidence="4" id="KW-0813">Transport</keyword>